<comment type="pathway">
    <text evidence="1 10">Purine metabolism; 7-cyano-7-deazaguanine biosynthesis.</text>
</comment>
<dbReference type="RefSeq" id="WP_091742203.1">
    <property type="nucleotide sequence ID" value="NZ_FNNQ01000016.1"/>
</dbReference>
<sequence length="225" mass="24341">MAKKAVIVLSGGLDSTTCMGLAKKTGYELYPITFSYGQRHDREVTQAKEVAQFYEVPEHRIVDISFLSQIGGSALTEESIEVPTEAKEGIPSTYVPARNLIFLSLAAAYAEVIGAEAVYTGVSAVDYSGYPDCRPEFIAHLEETIHLATKTGVEGGKIHLATPLIHWSKGETIQEGLRLGVPYHLTTSCYQGDEEACGECDSCRLRLKGFADAGATDPISYGVKK</sequence>
<dbReference type="GO" id="GO:0005524">
    <property type="term" value="F:ATP binding"/>
    <property type="evidence" value="ECO:0007669"/>
    <property type="project" value="UniProtKB-UniRule"/>
</dbReference>
<dbReference type="Proteomes" id="UP000198534">
    <property type="component" value="Unassembled WGS sequence"/>
</dbReference>
<dbReference type="OrthoDB" id="9789567at2"/>
<evidence type="ECO:0000256" key="3">
    <source>
        <dbReference type="ARBA" id="ARBA00022723"/>
    </source>
</evidence>
<keyword evidence="6 10" id="KW-0067">ATP-binding</keyword>
<feature type="binding site" evidence="10">
    <location>
        <position position="197"/>
    </location>
    <ligand>
        <name>Zn(2+)</name>
        <dbReference type="ChEBI" id="CHEBI:29105"/>
    </ligand>
</feature>
<dbReference type="InterPro" id="IPR018317">
    <property type="entry name" value="QueC"/>
</dbReference>
<evidence type="ECO:0000256" key="9">
    <source>
        <dbReference type="ARBA" id="ARBA00047890"/>
    </source>
</evidence>
<dbReference type="SUPFAM" id="SSF52402">
    <property type="entry name" value="Adenine nucleotide alpha hydrolases-like"/>
    <property type="match status" value="1"/>
</dbReference>
<dbReference type="NCBIfam" id="TIGR00364">
    <property type="entry name" value="7-cyano-7-deazaguanine synthase QueC"/>
    <property type="match status" value="1"/>
</dbReference>
<name>A0A1H3BB30_9BACL</name>
<dbReference type="PIRSF" id="PIRSF006293">
    <property type="entry name" value="ExsB"/>
    <property type="match status" value="1"/>
</dbReference>
<comment type="similarity">
    <text evidence="7 10">Belongs to the QueC family.</text>
</comment>
<evidence type="ECO:0000256" key="6">
    <source>
        <dbReference type="ARBA" id="ARBA00022840"/>
    </source>
</evidence>
<keyword evidence="2 10" id="KW-0436">Ligase</keyword>
<dbReference type="GO" id="GO:0016879">
    <property type="term" value="F:ligase activity, forming carbon-nitrogen bonds"/>
    <property type="evidence" value="ECO:0007669"/>
    <property type="project" value="UniProtKB-UniRule"/>
</dbReference>
<evidence type="ECO:0000313" key="11">
    <source>
        <dbReference type="EMBL" id="SDX38851.1"/>
    </source>
</evidence>
<evidence type="ECO:0000256" key="2">
    <source>
        <dbReference type="ARBA" id="ARBA00022598"/>
    </source>
</evidence>
<dbReference type="AlphaFoldDB" id="A0A1H3BB30"/>
<feature type="binding site" evidence="10">
    <location>
        <begin position="9"/>
        <end position="19"/>
    </location>
    <ligand>
        <name>ATP</name>
        <dbReference type="ChEBI" id="CHEBI:30616"/>
    </ligand>
</feature>
<evidence type="ECO:0000313" key="12">
    <source>
        <dbReference type="Proteomes" id="UP000198534"/>
    </source>
</evidence>
<feature type="binding site" evidence="10">
    <location>
        <position position="200"/>
    </location>
    <ligand>
        <name>Zn(2+)</name>
        <dbReference type="ChEBI" id="CHEBI:29105"/>
    </ligand>
</feature>
<comment type="function">
    <text evidence="10">Catalyzes the ATP-dependent conversion of 7-carboxy-7-deazaguanine (CDG) to 7-cyano-7-deazaguanine (preQ(0)).</text>
</comment>
<accession>A0A1H3BB30</accession>
<dbReference type="EC" id="6.3.4.20" evidence="8 10"/>
<dbReference type="GO" id="GO:0008270">
    <property type="term" value="F:zinc ion binding"/>
    <property type="evidence" value="ECO:0007669"/>
    <property type="project" value="UniProtKB-UniRule"/>
</dbReference>
<reference evidence="11 12" key="1">
    <citation type="submission" date="2016-10" db="EMBL/GenBank/DDBJ databases">
        <authorList>
            <person name="de Groot N.N."/>
        </authorList>
    </citation>
    <scope>NUCLEOTIDE SEQUENCE [LARGE SCALE GENOMIC DNA]</scope>
    <source>
        <strain evidence="11 12">DSM 45610</strain>
    </source>
</reference>
<dbReference type="CDD" id="cd01995">
    <property type="entry name" value="QueC-like"/>
    <property type="match status" value="1"/>
</dbReference>
<feature type="binding site" evidence="10">
    <location>
        <position position="189"/>
    </location>
    <ligand>
        <name>Zn(2+)</name>
        <dbReference type="ChEBI" id="CHEBI:29105"/>
    </ligand>
</feature>
<dbReference type="EMBL" id="FNNQ01000016">
    <property type="protein sequence ID" value="SDX38851.1"/>
    <property type="molecule type" value="Genomic_DNA"/>
</dbReference>
<dbReference type="InterPro" id="IPR014729">
    <property type="entry name" value="Rossmann-like_a/b/a_fold"/>
</dbReference>
<evidence type="ECO:0000256" key="5">
    <source>
        <dbReference type="ARBA" id="ARBA00022833"/>
    </source>
</evidence>
<dbReference type="PANTHER" id="PTHR42914:SF1">
    <property type="entry name" value="7-CYANO-7-DEAZAGUANINE SYNTHASE"/>
    <property type="match status" value="1"/>
</dbReference>
<evidence type="ECO:0000256" key="7">
    <source>
        <dbReference type="ARBA" id="ARBA00037993"/>
    </source>
</evidence>
<dbReference type="Gene3D" id="3.40.50.620">
    <property type="entry name" value="HUPs"/>
    <property type="match status" value="1"/>
</dbReference>
<proteinExistence type="inferred from homology"/>
<gene>
    <name evidence="10" type="primary">queC</name>
    <name evidence="11" type="ORF">SAMN05444487_11628</name>
</gene>
<comment type="cofactor">
    <cofactor evidence="10">
        <name>Zn(2+)</name>
        <dbReference type="ChEBI" id="CHEBI:29105"/>
    </cofactor>
    <text evidence="10">Binds 1 zinc ion per subunit.</text>
</comment>
<evidence type="ECO:0000256" key="1">
    <source>
        <dbReference type="ARBA" id="ARBA00005061"/>
    </source>
</evidence>
<comment type="catalytic activity">
    <reaction evidence="9 10">
        <text>7-carboxy-7-carbaguanine + NH4(+) + 2 ATP = 7-cyano-7-carbaguanine + 2 AMP + 2 diphosphate + 2 H(+)</text>
        <dbReference type="Rhea" id="RHEA:27982"/>
        <dbReference type="ChEBI" id="CHEBI:15378"/>
        <dbReference type="ChEBI" id="CHEBI:28938"/>
        <dbReference type="ChEBI" id="CHEBI:30616"/>
        <dbReference type="ChEBI" id="CHEBI:33019"/>
        <dbReference type="ChEBI" id="CHEBI:45075"/>
        <dbReference type="ChEBI" id="CHEBI:61036"/>
        <dbReference type="ChEBI" id="CHEBI:456215"/>
        <dbReference type="EC" id="6.3.4.20"/>
    </reaction>
</comment>
<comment type="subunit">
    <text evidence="10">Homodimer.</text>
</comment>
<protein>
    <recommendedName>
        <fullName evidence="8 10">7-cyano-7-deazaguanine synthase</fullName>
        <ecNumber evidence="8 10">6.3.4.20</ecNumber>
    </recommendedName>
    <alternativeName>
        <fullName evidence="10">7-cyano-7-carbaguanine synthase</fullName>
    </alternativeName>
    <alternativeName>
        <fullName evidence="10">PreQ(0) synthase</fullName>
    </alternativeName>
    <alternativeName>
        <fullName evidence="10">Queuosine biosynthesis protein QueC</fullName>
    </alternativeName>
</protein>
<evidence type="ECO:0000256" key="10">
    <source>
        <dbReference type="HAMAP-Rule" id="MF_01633"/>
    </source>
</evidence>
<keyword evidence="12" id="KW-1185">Reference proteome</keyword>
<keyword evidence="3 10" id="KW-0479">Metal-binding</keyword>
<dbReference type="UniPathway" id="UPA00391"/>
<keyword evidence="4 10" id="KW-0547">Nucleotide-binding</keyword>
<dbReference type="STRING" id="1048340.SAMN05444487_11628"/>
<dbReference type="Pfam" id="PF06508">
    <property type="entry name" value="QueC"/>
    <property type="match status" value="1"/>
</dbReference>
<feature type="binding site" evidence="10">
    <location>
        <position position="203"/>
    </location>
    <ligand>
        <name>Zn(2+)</name>
        <dbReference type="ChEBI" id="CHEBI:29105"/>
    </ligand>
</feature>
<keyword evidence="10" id="KW-0671">Queuosine biosynthesis</keyword>
<keyword evidence="5 10" id="KW-0862">Zinc</keyword>
<dbReference type="GO" id="GO:0008616">
    <property type="term" value="P:tRNA queuosine(34) biosynthetic process"/>
    <property type="evidence" value="ECO:0007669"/>
    <property type="project" value="UniProtKB-UniRule"/>
</dbReference>
<evidence type="ECO:0000256" key="8">
    <source>
        <dbReference type="ARBA" id="ARBA00039149"/>
    </source>
</evidence>
<dbReference type="PANTHER" id="PTHR42914">
    <property type="entry name" value="7-CYANO-7-DEAZAGUANINE SYNTHASE"/>
    <property type="match status" value="1"/>
</dbReference>
<evidence type="ECO:0000256" key="4">
    <source>
        <dbReference type="ARBA" id="ARBA00022741"/>
    </source>
</evidence>
<dbReference type="HAMAP" id="MF_01633">
    <property type="entry name" value="QueC"/>
    <property type="match status" value="1"/>
</dbReference>
<organism evidence="11 12">
    <name type="scientific">Marininema mesophilum</name>
    <dbReference type="NCBI Taxonomy" id="1048340"/>
    <lineage>
        <taxon>Bacteria</taxon>
        <taxon>Bacillati</taxon>
        <taxon>Bacillota</taxon>
        <taxon>Bacilli</taxon>
        <taxon>Bacillales</taxon>
        <taxon>Thermoactinomycetaceae</taxon>
        <taxon>Marininema</taxon>
    </lineage>
</organism>